<dbReference type="AlphaFoldDB" id="A0A194QB87"/>
<evidence type="ECO:0000259" key="4">
    <source>
        <dbReference type="PROSITE" id="PS50850"/>
    </source>
</evidence>
<protein>
    <submittedName>
        <fullName evidence="5">Facilitated trehalose transporter Tret1-1</fullName>
    </submittedName>
</protein>
<keyword evidence="2" id="KW-1133">Transmembrane helix</keyword>
<accession>A0A194QB87</accession>
<proteinExistence type="predicted"/>
<keyword evidence="3" id="KW-0732">Signal</keyword>
<evidence type="ECO:0000256" key="3">
    <source>
        <dbReference type="SAM" id="SignalP"/>
    </source>
</evidence>
<dbReference type="STRING" id="66420.A0A194QB87"/>
<dbReference type="PANTHER" id="PTHR48021">
    <property type="match status" value="1"/>
</dbReference>
<dbReference type="Proteomes" id="UP000053268">
    <property type="component" value="Unassembled WGS sequence"/>
</dbReference>
<reference evidence="5 6" key="1">
    <citation type="journal article" date="2015" name="Nat. Commun.">
        <title>Outbred genome sequencing and CRISPR/Cas9 gene editing in butterflies.</title>
        <authorList>
            <person name="Li X."/>
            <person name="Fan D."/>
            <person name="Zhang W."/>
            <person name="Liu G."/>
            <person name="Zhang L."/>
            <person name="Zhao L."/>
            <person name="Fang X."/>
            <person name="Chen L."/>
            <person name="Dong Y."/>
            <person name="Chen Y."/>
            <person name="Ding Y."/>
            <person name="Zhao R."/>
            <person name="Feng M."/>
            <person name="Zhu Y."/>
            <person name="Feng Y."/>
            <person name="Jiang X."/>
            <person name="Zhu D."/>
            <person name="Xiang H."/>
            <person name="Feng X."/>
            <person name="Li S."/>
            <person name="Wang J."/>
            <person name="Zhang G."/>
            <person name="Kronforst M.R."/>
            <person name="Wang W."/>
        </authorList>
    </citation>
    <scope>NUCLEOTIDE SEQUENCE [LARGE SCALE GENOMIC DNA]</scope>
    <source>
        <strain evidence="5">Ya'a_city_454_Px</strain>
        <tissue evidence="5">Whole body</tissue>
    </source>
</reference>
<dbReference type="SUPFAM" id="SSF103473">
    <property type="entry name" value="MFS general substrate transporter"/>
    <property type="match status" value="1"/>
</dbReference>
<dbReference type="InterPro" id="IPR036259">
    <property type="entry name" value="MFS_trans_sf"/>
</dbReference>
<gene>
    <name evidence="5" type="ORF">RR46_09897</name>
</gene>
<dbReference type="GO" id="GO:0016020">
    <property type="term" value="C:membrane"/>
    <property type="evidence" value="ECO:0007669"/>
    <property type="project" value="UniProtKB-SubCell"/>
</dbReference>
<dbReference type="Gene3D" id="1.20.1250.20">
    <property type="entry name" value="MFS general substrate transporter like domains"/>
    <property type="match status" value="1"/>
</dbReference>
<evidence type="ECO:0000256" key="1">
    <source>
        <dbReference type="ARBA" id="ARBA00004141"/>
    </source>
</evidence>
<feature type="domain" description="Major facilitator superfamily (MFS) profile" evidence="4">
    <location>
        <begin position="7"/>
        <end position="89"/>
    </location>
</feature>
<dbReference type="PANTHER" id="PTHR48021:SF1">
    <property type="entry name" value="GH07001P-RELATED"/>
    <property type="match status" value="1"/>
</dbReference>
<keyword evidence="2" id="KW-0812">Transmembrane</keyword>
<evidence type="ECO:0000313" key="6">
    <source>
        <dbReference type="Proteomes" id="UP000053268"/>
    </source>
</evidence>
<keyword evidence="6" id="KW-1185">Reference proteome</keyword>
<dbReference type="EMBL" id="KQ459232">
    <property type="protein sequence ID" value="KPJ02694.1"/>
    <property type="molecule type" value="Genomic_DNA"/>
</dbReference>
<organism evidence="5 6">
    <name type="scientific">Papilio xuthus</name>
    <name type="common">Asian swallowtail butterfly</name>
    <dbReference type="NCBI Taxonomy" id="66420"/>
    <lineage>
        <taxon>Eukaryota</taxon>
        <taxon>Metazoa</taxon>
        <taxon>Ecdysozoa</taxon>
        <taxon>Arthropoda</taxon>
        <taxon>Hexapoda</taxon>
        <taxon>Insecta</taxon>
        <taxon>Pterygota</taxon>
        <taxon>Neoptera</taxon>
        <taxon>Endopterygota</taxon>
        <taxon>Lepidoptera</taxon>
        <taxon>Glossata</taxon>
        <taxon>Ditrysia</taxon>
        <taxon>Papilionoidea</taxon>
        <taxon>Papilionidae</taxon>
        <taxon>Papilioninae</taxon>
        <taxon>Papilio</taxon>
    </lineage>
</organism>
<sequence>MDRGKGAQFLVAFSVSLATLTMGASSAWPTIVLPRFHHNETNVRVTDDVASWMVAMSPLGFLSGSLVTRYISDNFGRRVTVLASAAPIA</sequence>
<feature type="transmembrane region" description="Helical" evidence="2">
    <location>
        <begin position="51"/>
        <end position="71"/>
    </location>
</feature>
<name>A0A194QB87_PAPXU</name>
<dbReference type="GO" id="GO:0022857">
    <property type="term" value="F:transmembrane transporter activity"/>
    <property type="evidence" value="ECO:0007669"/>
    <property type="project" value="InterPro"/>
</dbReference>
<feature type="signal peptide" evidence="3">
    <location>
        <begin position="1"/>
        <end position="23"/>
    </location>
</feature>
<dbReference type="PROSITE" id="PS50850">
    <property type="entry name" value="MFS"/>
    <property type="match status" value="1"/>
</dbReference>
<evidence type="ECO:0000313" key="5">
    <source>
        <dbReference type="EMBL" id="KPJ02694.1"/>
    </source>
</evidence>
<feature type="chain" id="PRO_5008264198" evidence="3">
    <location>
        <begin position="24"/>
        <end position="89"/>
    </location>
</feature>
<keyword evidence="2" id="KW-0472">Membrane</keyword>
<dbReference type="InterPro" id="IPR050549">
    <property type="entry name" value="MFS_Trehalose_Transporter"/>
</dbReference>
<dbReference type="InterPro" id="IPR020846">
    <property type="entry name" value="MFS_dom"/>
</dbReference>
<comment type="subcellular location">
    <subcellularLocation>
        <location evidence="1">Membrane</location>
        <topology evidence="1">Multi-pass membrane protein</topology>
    </subcellularLocation>
</comment>
<evidence type="ECO:0000256" key="2">
    <source>
        <dbReference type="SAM" id="Phobius"/>
    </source>
</evidence>